<gene>
    <name evidence="2" type="ORF">PXEA_LOCUS13488</name>
</gene>
<keyword evidence="3" id="KW-1185">Reference proteome</keyword>
<organism evidence="2 3">
    <name type="scientific">Protopolystoma xenopodis</name>
    <dbReference type="NCBI Taxonomy" id="117903"/>
    <lineage>
        <taxon>Eukaryota</taxon>
        <taxon>Metazoa</taxon>
        <taxon>Spiralia</taxon>
        <taxon>Lophotrochozoa</taxon>
        <taxon>Platyhelminthes</taxon>
        <taxon>Monogenea</taxon>
        <taxon>Polyopisthocotylea</taxon>
        <taxon>Polystomatidea</taxon>
        <taxon>Polystomatidae</taxon>
        <taxon>Protopolystoma</taxon>
    </lineage>
</organism>
<evidence type="ECO:0000313" key="2">
    <source>
        <dbReference type="EMBL" id="VEL20048.1"/>
    </source>
</evidence>
<evidence type="ECO:0000313" key="3">
    <source>
        <dbReference type="Proteomes" id="UP000784294"/>
    </source>
</evidence>
<sequence>MASQLGLFPFSSVIPTNLVGPLLTDDTAVGFSSLSTCLGPVGDFEASPTSATPVTEAALHCSNRLATHEGLPTKQDEPVGSGRPAGVYVSASSSSSSSFLPSASSTPLVASRHQPSAFSHRFSHAAGLYPGLESIGLIGHSPTSGSPQPLSIDLTPELTNNSYWFIISFS</sequence>
<dbReference type="AlphaFoldDB" id="A0A448WTR8"/>
<dbReference type="Proteomes" id="UP000784294">
    <property type="component" value="Unassembled WGS sequence"/>
</dbReference>
<reference evidence="2" key="1">
    <citation type="submission" date="2018-11" db="EMBL/GenBank/DDBJ databases">
        <authorList>
            <consortium name="Pathogen Informatics"/>
        </authorList>
    </citation>
    <scope>NUCLEOTIDE SEQUENCE</scope>
</reference>
<dbReference type="EMBL" id="CAAALY010044467">
    <property type="protein sequence ID" value="VEL20048.1"/>
    <property type="molecule type" value="Genomic_DNA"/>
</dbReference>
<name>A0A448WTR8_9PLAT</name>
<evidence type="ECO:0000256" key="1">
    <source>
        <dbReference type="SAM" id="MobiDB-lite"/>
    </source>
</evidence>
<comment type="caution">
    <text evidence="2">The sequence shown here is derived from an EMBL/GenBank/DDBJ whole genome shotgun (WGS) entry which is preliminary data.</text>
</comment>
<protein>
    <submittedName>
        <fullName evidence="2">Uncharacterized protein</fullName>
    </submittedName>
</protein>
<proteinExistence type="predicted"/>
<accession>A0A448WTR8</accession>
<feature type="region of interest" description="Disordered" evidence="1">
    <location>
        <begin position="68"/>
        <end position="87"/>
    </location>
</feature>